<dbReference type="Proteomes" id="UP000266673">
    <property type="component" value="Unassembled WGS sequence"/>
</dbReference>
<keyword evidence="3" id="KW-1185">Reference proteome</keyword>
<gene>
    <name evidence="2" type="ORF">C2G38_727729</name>
</gene>
<dbReference type="OrthoDB" id="2351154at2759"/>
<dbReference type="Pfam" id="PF12937">
    <property type="entry name" value="F-box-like"/>
    <property type="match status" value="1"/>
</dbReference>
<protein>
    <recommendedName>
        <fullName evidence="1">F-box domain-containing protein</fullName>
    </recommendedName>
</protein>
<dbReference type="EMBL" id="QKWP01002291">
    <property type="protein sequence ID" value="RIB03932.1"/>
    <property type="molecule type" value="Genomic_DNA"/>
</dbReference>
<sequence>MASKILTGDMLELMENILNILDNEIYSLHSCALVSRYWCKLSIPLLWQNPFSIDQSPSFISQYFSSLDENEQIILKVYGINIKFPNTLFNYAKFLKFLDLSRLEDKVTNWIDLQHVNMIHSLKCHIINFLFKLFIENGANLHKLDLYFSDYEIKPEIFYSLERNK</sequence>
<comment type="caution">
    <text evidence="2">The sequence shown here is derived from an EMBL/GenBank/DDBJ whole genome shotgun (WGS) entry which is preliminary data.</text>
</comment>
<feature type="domain" description="F-box" evidence="1">
    <location>
        <begin position="12"/>
        <end position="51"/>
    </location>
</feature>
<accession>A0A397U108</accession>
<name>A0A397U108_9GLOM</name>
<evidence type="ECO:0000313" key="3">
    <source>
        <dbReference type="Proteomes" id="UP000266673"/>
    </source>
</evidence>
<dbReference type="SUPFAM" id="SSF81383">
    <property type="entry name" value="F-box domain"/>
    <property type="match status" value="1"/>
</dbReference>
<evidence type="ECO:0000313" key="2">
    <source>
        <dbReference type="EMBL" id="RIB03932.1"/>
    </source>
</evidence>
<proteinExistence type="predicted"/>
<dbReference type="AlphaFoldDB" id="A0A397U108"/>
<reference evidence="2 3" key="1">
    <citation type="submission" date="2018-06" db="EMBL/GenBank/DDBJ databases">
        <title>Comparative genomics reveals the genomic features of Rhizophagus irregularis, R. cerebriforme, R. diaphanum and Gigaspora rosea, and their symbiotic lifestyle signature.</title>
        <authorList>
            <person name="Morin E."/>
            <person name="San Clemente H."/>
            <person name="Chen E.C.H."/>
            <person name="De La Providencia I."/>
            <person name="Hainaut M."/>
            <person name="Kuo A."/>
            <person name="Kohler A."/>
            <person name="Murat C."/>
            <person name="Tang N."/>
            <person name="Roy S."/>
            <person name="Loubradou J."/>
            <person name="Henrissat B."/>
            <person name="Grigoriev I.V."/>
            <person name="Corradi N."/>
            <person name="Roux C."/>
            <person name="Martin F.M."/>
        </authorList>
    </citation>
    <scope>NUCLEOTIDE SEQUENCE [LARGE SCALE GENOMIC DNA]</scope>
    <source>
        <strain evidence="2 3">DAOM 194757</strain>
    </source>
</reference>
<organism evidence="2 3">
    <name type="scientific">Gigaspora rosea</name>
    <dbReference type="NCBI Taxonomy" id="44941"/>
    <lineage>
        <taxon>Eukaryota</taxon>
        <taxon>Fungi</taxon>
        <taxon>Fungi incertae sedis</taxon>
        <taxon>Mucoromycota</taxon>
        <taxon>Glomeromycotina</taxon>
        <taxon>Glomeromycetes</taxon>
        <taxon>Diversisporales</taxon>
        <taxon>Gigasporaceae</taxon>
        <taxon>Gigaspora</taxon>
    </lineage>
</organism>
<dbReference type="InterPro" id="IPR001810">
    <property type="entry name" value="F-box_dom"/>
</dbReference>
<evidence type="ECO:0000259" key="1">
    <source>
        <dbReference type="Pfam" id="PF12937"/>
    </source>
</evidence>
<dbReference type="InterPro" id="IPR036047">
    <property type="entry name" value="F-box-like_dom_sf"/>
</dbReference>